<dbReference type="Ensembl" id="ENSCABT00000000008.1">
    <property type="protein sequence ID" value="ENSCABP00000000003.1"/>
    <property type="gene ID" value="ENSCABG00000000007.1"/>
</dbReference>
<dbReference type="InterPro" id="IPR044929">
    <property type="entry name" value="DNA/RNA_non-sp_Endonuclease_sf"/>
</dbReference>
<protein>
    <submittedName>
        <fullName evidence="2">Uncharacterized protein</fullName>
    </submittedName>
</protein>
<evidence type="ECO:0000256" key="1">
    <source>
        <dbReference type="SAM" id="MobiDB-lite"/>
    </source>
</evidence>
<dbReference type="Proteomes" id="UP000694404">
    <property type="component" value="Unplaced"/>
</dbReference>
<feature type="region of interest" description="Disordered" evidence="1">
    <location>
        <begin position="1"/>
        <end position="28"/>
    </location>
</feature>
<reference evidence="2" key="1">
    <citation type="submission" date="2025-08" db="UniProtKB">
        <authorList>
            <consortium name="Ensembl"/>
        </authorList>
    </citation>
    <scope>IDENTIFICATION</scope>
</reference>
<organism evidence="2 3">
    <name type="scientific">Chelonoidis abingdonii</name>
    <name type="common">Abingdon island giant tortoise</name>
    <name type="synonym">Testudo abingdonii</name>
    <dbReference type="NCBI Taxonomy" id="106734"/>
    <lineage>
        <taxon>Eukaryota</taxon>
        <taxon>Metazoa</taxon>
        <taxon>Chordata</taxon>
        <taxon>Craniata</taxon>
        <taxon>Vertebrata</taxon>
        <taxon>Euteleostomi</taxon>
        <taxon>Archelosauria</taxon>
        <taxon>Testudinata</taxon>
        <taxon>Testudines</taxon>
        <taxon>Cryptodira</taxon>
        <taxon>Durocryptodira</taxon>
        <taxon>Testudinoidea</taxon>
        <taxon>Testudinidae</taxon>
        <taxon>Chelonoidis</taxon>
    </lineage>
</organism>
<reference evidence="2" key="2">
    <citation type="submission" date="2025-09" db="UniProtKB">
        <authorList>
            <consortium name="Ensembl"/>
        </authorList>
    </citation>
    <scope>IDENTIFICATION</scope>
</reference>
<name>A0A8C0FWE7_CHEAB</name>
<feature type="compositionally biased region" description="Low complexity" evidence="1">
    <location>
        <begin position="11"/>
        <end position="21"/>
    </location>
</feature>
<dbReference type="GeneTree" id="ENSGT00940000160677"/>
<dbReference type="Gene3D" id="3.40.570.10">
    <property type="entry name" value="Extracellular Endonuclease, subunit A"/>
    <property type="match status" value="1"/>
</dbReference>
<accession>A0A8C0FWE7</accession>
<evidence type="ECO:0000313" key="2">
    <source>
        <dbReference type="Ensembl" id="ENSCABP00000000003.1"/>
    </source>
</evidence>
<sequence>MQSSILPPSPVNTSTTSPSATNRERREKRMREWRTYKSRRFCCYLCFGVVIGSWPAWQWVNGQCAVGHFLFVPPLEPVEESLLEQYGFPIAGTETRCYTNHALSYDQAKRVPRWVIEHISKHKTLGMYVCACLF</sequence>
<keyword evidence="3" id="KW-1185">Reference proteome</keyword>
<proteinExistence type="predicted"/>
<dbReference type="AlphaFoldDB" id="A0A8C0FWE7"/>
<evidence type="ECO:0000313" key="3">
    <source>
        <dbReference type="Proteomes" id="UP000694404"/>
    </source>
</evidence>